<organism evidence="2 3">
    <name type="scientific">Phialophora macrospora</name>
    <dbReference type="NCBI Taxonomy" id="1851006"/>
    <lineage>
        <taxon>Eukaryota</taxon>
        <taxon>Fungi</taxon>
        <taxon>Dikarya</taxon>
        <taxon>Ascomycota</taxon>
        <taxon>Pezizomycotina</taxon>
        <taxon>Eurotiomycetes</taxon>
        <taxon>Chaetothyriomycetidae</taxon>
        <taxon>Chaetothyriales</taxon>
        <taxon>Herpotrichiellaceae</taxon>
        <taxon>Phialophora</taxon>
    </lineage>
</organism>
<feature type="compositionally biased region" description="Basic residues" evidence="1">
    <location>
        <begin position="33"/>
        <end position="43"/>
    </location>
</feature>
<protein>
    <submittedName>
        <fullName evidence="2">Uncharacterized protein</fullName>
    </submittedName>
</protein>
<proteinExistence type="predicted"/>
<evidence type="ECO:0000256" key="1">
    <source>
        <dbReference type="SAM" id="MobiDB-lite"/>
    </source>
</evidence>
<feature type="region of interest" description="Disordered" evidence="1">
    <location>
        <begin position="1"/>
        <end position="111"/>
    </location>
</feature>
<evidence type="ECO:0000313" key="2">
    <source>
        <dbReference type="EMBL" id="KIW71068.1"/>
    </source>
</evidence>
<name>A0A0D2FRY7_9EURO</name>
<gene>
    <name evidence="2" type="ORF">PV04_03278</name>
</gene>
<dbReference type="HOGENOM" id="CLU_172681_0_0_1"/>
<accession>A0A0D2FRY7</accession>
<evidence type="ECO:0000313" key="3">
    <source>
        <dbReference type="Proteomes" id="UP000054266"/>
    </source>
</evidence>
<dbReference type="EMBL" id="KN846957">
    <property type="protein sequence ID" value="KIW71067.1"/>
    <property type="molecule type" value="Genomic_DNA"/>
</dbReference>
<dbReference type="EMBL" id="KN846957">
    <property type="protein sequence ID" value="KIW71068.1"/>
    <property type="molecule type" value="Genomic_DNA"/>
</dbReference>
<sequence>MSRQPIKSEQSDPTRLPWTVQGNRSTHPMTFHSRPHSAKRKLTTPRPTRANSKREVPDRALWGPGSLPATSLPLKQARRVRPRSKANTGQARVHQHIKGRWASEDGTDPIQ</sequence>
<dbReference type="Proteomes" id="UP000054266">
    <property type="component" value="Unassembled WGS sequence"/>
</dbReference>
<feature type="compositionally biased region" description="Polar residues" evidence="1">
    <location>
        <begin position="1"/>
        <end position="13"/>
    </location>
</feature>
<keyword evidence="3" id="KW-1185">Reference proteome</keyword>
<dbReference type="AlphaFoldDB" id="A0A0D2FRY7"/>
<reference evidence="2 3" key="1">
    <citation type="submission" date="2015-01" db="EMBL/GenBank/DDBJ databases">
        <title>The Genome Sequence of Capronia semiimmersa CBS27337.</title>
        <authorList>
            <consortium name="The Broad Institute Genomics Platform"/>
            <person name="Cuomo C."/>
            <person name="de Hoog S."/>
            <person name="Gorbushina A."/>
            <person name="Stielow B."/>
            <person name="Teixiera M."/>
            <person name="Abouelleil A."/>
            <person name="Chapman S.B."/>
            <person name="Priest M."/>
            <person name="Young S.K."/>
            <person name="Wortman J."/>
            <person name="Nusbaum C."/>
            <person name="Birren B."/>
        </authorList>
    </citation>
    <scope>NUCLEOTIDE SEQUENCE [LARGE SCALE GENOMIC DNA]</scope>
    <source>
        <strain evidence="2 3">CBS 27337</strain>
    </source>
</reference>